<dbReference type="SUPFAM" id="SSF53187">
    <property type="entry name" value="Zn-dependent exopeptidases"/>
    <property type="match status" value="1"/>
</dbReference>
<name>J9G7L5_9ZZZZ</name>
<dbReference type="Pfam" id="PF01546">
    <property type="entry name" value="Peptidase_M20"/>
    <property type="match status" value="1"/>
</dbReference>
<protein>
    <submittedName>
        <fullName evidence="1">M20/M25/M40 family peptidase</fullName>
    </submittedName>
</protein>
<dbReference type="Gene3D" id="3.40.630.10">
    <property type="entry name" value="Zn peptidases"/>
    <property type="match status" value="1"/>
</dbReference>
<accession>J9G7L5</accession>
<dbReference type="InterPro" id="IPR002933">
    <property type="entry name" value="Peptidase_M20"/>
</dbReference>
<dbReference type="EMBL" id="AMCI01004598">
    <property type="protein sequence ID" value="EJW97772.1"/>
    <property type="molecule type" value="Genomic_DNA"/>
</dbReference>
<comment type="caution">
    <text evidence="1">The sequence shown here is derived from an EMBL/GenBank/DDBJ whole genome shotgun (WGS) entry which is preliminary data.</text>
</comment>
<proteinExistence type="predicted"/>
<gene>
    <name evidence="1" type="ORF">EVA_14121</name>
</gene>
<reference evidence="1" key="1">
    <citation type="journal article" date="2012" name="PLoS ONE">
        <title>Gene sets for utilization of primary and secondary nutrition supplies in the distal gut of endangered iberian lynx.</title>
        <authorList>
            <person name="Alcaide M."/>
            <person name="Messina E."/>
            <person name="Richter M."/>
            <person name="Bargiela R."/>
            <person name="Peplies J."/>
            <person name="Huws S.A."/>
            <person name="Newbold C.J."/>
            <person name="Golyshin P.N."/>
            <person name="Simon M.A."/>
            <person name="Lopez G."/>
            <person name="Yakimov M.M."/>
            <person name="Ferrer M."/>
        </authorList>
    </citation>
    <scope>NUCLEOTIDE SEQUENCE</scope>
</reference>
<sequence>MRLLLGKKNLMNGTFEIIQVPGKTPALFVDIPAFKKHTGKPAFYYGHFDKQPETLDGWNKGLGPWTPVVQNNRLYGRGSVDDGYSFY</sequence>
<dbReference type="GO" id="GO:0016787">
    <property type="term" value="F:hydrolase activity"/>
    <property type="evidence" value="ECO:0007669"/>
    <property type="project" value="InterPro"/>
</dbReference>
<dbReference type="MEROPS" id="M20.005"/>
<dbReference type="AlphaFoldDB" id="J9G7L5"/>
<evidence type="ECO:0000313" key="1">
    <source>
        <dbReference type="EMBL" id="EJW97772.1"/>
    </source>
</evidence>
<organism evidence="1">
    <name type="scientific">gut metagenome</name>
    <dbReference type="NCBI Taxonomy" id="749906"/>
    <lineage>
        <taxon>unclassified sequences</taxon>
        <taxon>metagenomes</taxon>
        <taxon>organismal metagenomes</taxon>
    </lineage>
</organism>